<dbReference type="EMBL" id="BJNP01000001">
    <property type="protein sequence ID" value="GEC70609.1"/>
    <property type="molecule type" value="Genomic_DNA"/>
</dbReference>
<comment type="caution">
    <text evidence="1">The sequence shown here is derived from an EMBL/GenBank/DDBJ whole genome shotgun (WGS) entry which is preliminary data.</text>
</comment>
<dbReference type="AlphaFoldDB" id="A0A4Y4ATE2"/>
<dbReference type="RefSeq" id="WP_073243539.1">
    <property type="nucleotide sequence ID" value="NZ_BJNP01000001.1"/>
</dbReference>
<gene>
    <name evidence="1" type="ORF">FFL01_01480</name>
</gene>
<keyword evidence="2" id="KW-1185">Reference proteome</keyword>
<proteinExistence type="predicted"/>
<organism evidence="1 2">
    <name type="scientific">Flavobacterium flevense</name>
    <dbReference type="NCBI Taxonomy" id="983"/>
    <lineage>
        <taxon>Bacteria</taxon>
        <taxon>Pseudomonadati</taxon>
        <taxon>Bacteroidota</taxon>
        <taxon>Flavobacteriia</taxon>
        <taxon>Flavobacteriales</taxon>
        <taxon>Flavobacteriaceae</taxon>
        <taxon>Flavobacterium</taxon>
    </lineage>
</organism>
<evidence type="ECO:0000313" key="2">
    <source>
        <dbReference type="Proteomes" id="UP000316775"/>
    </source>
</evidence>
<evidence type="ECO:0008006" key="3">
    <source>
        <dbReference type="Google" id="ProtNLM"/>
    </source>
</evidence>
<dbReference type="PROSITE" id="PS51257">
    <property type="entry name" value="PROKAR_LIPOPROTEIN"/>
    <property type="match status" value="1"/>
</dbReference>
<dbReference type="STRING" id="983.SAMN05443543_103254"/>
<name>A0A4Y4ATE2_9FLAO</name>
<evidence type="ECO:0000313" key="1">
    <source>
        <dbReference type="EMBL" id="GEC70609.1"/>
    </source>
</evidence>
<protein>
    <recommendedName>
        <fullName evidence="3">Lipoprotein</fullName>
    </recommendedName>
</protein>
<dbReference type="OrthoDB" id="834772at2"/>
<accession>A0A4Y4ATE2</accession>
<reference evidence="1 2" key="1">
    <citation type="submission" date="2019-06" db="EMBL/GenBank/DDBJ databases">
        <title>Whole genome shotgun sequence of Flavobacterium flevense NBRC 14960.</title>
        <authorList>
            <person name="Hosoyama A."/>
            <person name="Uohara A."/>
            <person name="Ohji S."/>
            <person name="Ichikawa N."/>
        </authorList>
    </citation>
    <scope>NUCLEOTIDE SEQUENCE [LARGE SCALE GENOMIC DNA]</scope>
    <source>
        <strain evidence="1 2">NBRC 14960</strain>
    </source>
</reference>
<dbReference type="Proteomes" id="UP000316775">
    <property type="component" value="Unassembled WGS sequence"/>
</dbReference>
<dbReference type="SUPFAM" id="SSF63825">
    <property type="entry name" value="YWTD domain"/>
    <property type="match status" value="1"/>
</dbReference>
<sequence length="333" mass="35349">MKNLFISCAVLILSLTSCSNDDKGMKDKELVLVTSSNTSGKVTYVDLLEPSAMVKSFTIASLDAEGISYDPDTDAITVASRTNNRLESYSDVKVAAASGAIALTASLSSSNLDFTNARETAVSGDKIVVAQDQLASNGMVNKLLVYQKTASGFTLLNSYTVDFKLWGIHMDGNDLYAVVDLTSDIVVFKNFMNNPSGNIAATKRVSIEGLVRTHGITYSPQDNLMVLTDVGSATSDSDGGLVFIKNFTSVFASTANMGTIGTSNQIRIYGPNSQLGNPVDVAYDNETKMTYVAERLNGGGKVLTFAKATASADANPLSVRTEAGVTSIFIIRN</sequence>